<dbReference type="InterPro" id="IPR027417">
    <property type="entry name" value="P-loop_NTPase"/>
</dbReference>
<keyword evidence="2" id="KW-0175">Coiled coil</keyword>
<keyword evidence="1" id="KW-0547">Nucleotide-binding</keyword>
<evidence type="ECO:0000313" key="5">
    <source>
        <dbReference type="Proteomes" id="UP000728968"/>
    </source>
</evidence>
<dbReference type="EMBL" id="JACJLT010000364">
    <property type="protein sequence ID" value="MBM6876407.1"/>
    <property type="molecule type" value="Genomic_DNA"/>
</dbReference>
<dbReference type="InterPro" id="IPR003960">
    <property type="entry name" value="ATPase_AAA_CS"/>
</dbReference>
<dbReference type="SUPFAM" id="SSF52540">
    <property type="entry name" value="P-loop containing nucleoside triphosphate hydrolases"/>
    <property type="match status" value="1"/>
</dbReference>
<dbReference type="Proteomes" id="UP000728968">
    <property type="component" value="Unassembled WGS sequence"/>
</dbReference>
<proteinExistence type="inferred from homology"/>
<protein>
    <submittedName>
        <fullName evidence="4">AAA family ATPase</fullName>
    </submittedName>
</protein>
<keyword evidence="1" id="KW-0067">ATP-binding</keyword>
<dbReference type="Gene3D" id="3.40.50.300">
    <property type="entry name" value="P-loop containing nucleotide triphosphate hydrolases"/>
    <property type="match status" value="1"/>
</dbReference>
<feature type="non-terminal residue" evidence="4">
    <location>
        <position position="1"/>
    </location>
</feature>
<evidence type="ECO:0000259" key="3">
    <source>
        <dbReference type="Pfam" id="PF00004"/>
    </source>
</evidence>
<dbReference type="InterPro" id="IPR003959">
    <property type="entry name" value="ATPase_AAA_core"/>
</dbReference>
<evidence type="ECO:0000256" key="2">
    <source>
        <dbReference type="SAM" id="Coils"/>
    </source>
</evidence>
<name>A0ABS2G6D4_FUSMR</name>
<dbReference type="Gene3D" id="1.10.8.60">
    <property type="match status" value="1"/>
</dbReference>
<evidence type="ECO:0000256" key="1">
    <source>
        <dbReference type="RuleBase" id="RU003651"/>
    </source>
</evidence>
<dbReference type="RefSeq" id="WP_204716992.1">
    <property type="nucleotide sequence ID" value="NZ_JACJLT010000364.1"/>
</dbReference>
<reference evidence="4 5" key="1">
    <citation type="journal article" date="2021" name="Sci. Rep.">
        <title>The distribution of antibiotic resistance genes in chicken gut microbiota commensals.</title>
        <authorList>
            <person name="Juricova H."/>
            <person name="Matiasovicova J."/>
            <person name="Kubasova T."/>
            <person name="Cejkova D."/>
            <person name="Rychlik I."/>
        </authorList>
    </citation>
    <scope>NUCLEOTIDE SEQUENCE [LARGE SCALE GENOMIC DNA]</scope>
    <source>
        <strain evidence="4 5">An425</strain>
    </source>
</reference>
<gene>
    <name evidence="4" type="ORF">H6A04_12335</name>
</gene>
<dbReference type="PROSITE" id="PS00674">
    <property type="entry name" value="AAA"/>
    <property type="match status" value="1"/>
</dbReference>
<feature type="non-terminal residue" evidence="4">
    <location>
        <position position="159"/>
    </location>
</feature>
<dbReference type="Pfam" id="PF00004">
    <property type="entry name" value="AAA"/>
    <property type="match status" value="1"/>
</dbReference>
<feature type="coiled-coil region" evidence="2">
    <location>
        <begin position="126"/>
        <end position="153"/>
    </location>
</feature>
<accession>A0ABS2G6D4</accession>
<keyword evidence="5" id="KW-1185">Reference proteome</keyword>
<organism evidence="4 5">
    <name type="scientific">Fusobacterium mortiferum</name>
    <dbReference type="NCBI Taxonomy" id="850"/>
    <lineage>
        <taxon>Bacteria</taxon>
        <taxon>Fusobacteriati</taxon>
        <taxon>Fusobacteriota</taxon>
        <taxon>Fusobacteriia</taxon>
        <taxon>Fusobacteriales</taxon>
        <taxon>Fusobacteriaceae</taxon>
        <taxon>Fusobacterium</taxon>
    </lineage>
</organism>
<feature type="domain" description="ATPase AAA-type core" evidence="3">
    <location>
        <begin position="2"/>
        <end position="69"/>
    </location>
</feature>
<evidence type="ECO:0000313" key="4">
    <source>
        <dbReference type="EMBL" id="MBM6876407.1"/>
    </source>
</evidence>
<sequence>VIIFFDEFDSLVGLDMSSTLRGTILGRLSDKRGVRSNDSKLILIGATNFYEKIDEAVKRKGRFDVHLLLDNPKEEIALKLIKEFLGKEKIYLATENSESSIIKEIYNDIKKYEFQKQYDLLLKTLKNSNIGNKEEIQERIDEAEKKFRVSSSTLKSEVI</sequence>
<comment type="similarity">
    <text evidence="1">Belongs to the AAA ATPase family.</text>
</comment>
<comment type="caution">
    <text evidence="4">The sequence shown here is derived from an EMBL/GenBank/DDBJ whole genome shotgun (WGS) entry which is preliminary data.</text>
</comment>